<evidence type="ECO:0000256" key="8">
    <source>
        <dbReference type="ARBA" id="ARBA00022801"/>
    </source>
</evidence>
<comment type="pathway">
    <text evidence="2">Purine metabolism; purine nucleoside salvage.</text>
</comment>
<dbReference type="EMBL" id="JABAHT010001560">
    <property type="protein sequence ID" value="KAF4648845.1"/>
    <property type="molecule type" value="Genomic_DNA"/>
</dbReference>
<sequence>MLDCFAIFTPVVQGKRGVIEEMAFKVCERQYRENVVYTELRYNPHVLAKEDSTLPDARSVVEAVTAGIERGKKVFGIDMNQILCCMNLRPEVSAEIAQLAIEFKPKGVVAIDVAAGETHFENEDLKKAHVAACLEAEKAGLRVTVHGAEDGPAKNFCCAVREYHAERVGHAYKIAADPEMYQMAQDTHAHIEACPTSSICTEAVCLPQVHPEKPILDSLDWSQHPIKKFIEDGLSVSISTDDPTVFLTHITGELAILADRFGLEAHQAGMQVTMNAIDRCWASAKQKSKYREMTLNYYEGEESTVEESGSTVDHSDSVVRLLAAFEAPLFIVVQKSAPKVELHVHLDAAFDTSLLYEVARTDLSALPEEEPAPWRDGTVRVREQVAACKNLDDFTRIVTMRAEDVVAGRIDRGCRGAGLACMLDCFAIFLPIVRGKCTLATAVYFWAVYSPTRRAFQTERCICMAMFNITRRVQRRWSS</sequence>
<evidence type="ECO:0000259" key="11">
    <source>
        <dbReference type="Pfam" id="PF00962"/>
    </source>
</evidence>
<accession>A0A7J6KNG3</accession>
<dbReference type="GO" id="GO:0009168">
    <property type="term" value="P:purine ribonucleoside monophosphate biosynthetic process"/>
    <property type="evidence" value="ECO:0007669"/>
    <property type="project" value="InterPro"/>
</dbReference>
<evidence type="ECO:0000256" key="7">
    <source>
        <dbReference type="ARBA" id="ARBA00022726"/>
    </source>
</evidence>
<dbReference type="GO" id="GO:0004000">
    <property type="term" value="F:adenosine deaminase activity"/>
    <property type="evidence" value="ECO:0007669"/>
    <property type="project" value="TreeGrafter"/>
</dbReference>
<evidence type="ECO:0000313" key="13">
    <source>
        <dbReference type="Proteomes" id="UP000570595"/>
    </source>
</evidence>
<name>A0A7J6KNG3_PEROL</name>
<dbReference type="GO" id="GO:0046103">
    <property type="term" value="P:inosine biosynthetic process"/>
    <property type="evidence" value="ECO:0007669"/>
    <property type="project" value="TreeGrafter"/>
</dbReference>
<dbReference type="EC" id="3.5.4.4" evidence="4"/>
<dbReference type="InterPro" id="IPR006330">
    <property type="entry name" value="Ado/ade_deaminase"/>
</dbReference>
<protein>
    <recommendedName>
        <fullName evidence="5">Adenosine deaminase</fullName>
        <ecNumber evidence="4">3.5.4.4</ecNumber>
    </recommendedName>
</protein>
<dbReference type="InterPro" id="IPR006650">
    <property type="entry name" value="A/AMP_deam_AS"/>
</dbReference>
<evidence type="ECO:0000313" key="12">
    <source>
        <dbReference type="EMBL" id="KAF4648845.1"/>
    </source>
</evidence>
<comment type="catalytic activity">
    <reaction evidence="10">
        <text>adenosine + H2O + H(+) = inosine + NH4(+)</text>
        <dbReference type="Rhea" id="RHEA:24408"/>
        <dbReference type="ChEBI" id="CHEBI:15377"/>
        <dbReference type="ChEBI" id="CHEBI:15378"/>
        <dbReference type="ChEBI" id="CHEBI:16335"/>
        <dbReference type="ChEBI" id="CHEBI:17596"/>
        <dbReference type="ChEBI" id="CHEBI:28938"/>
        <dbReference type="EC" id="3.5.4.4"/>
    </reaction>
</comment>
<comment type="similarity">
    <text evidence="3">Belongs to the metallo-dependent hydrolases superfamily. Adenosine and AMP deaminases family.</text>
</comment>
<dbReference type="UniPathway" id="UPA00606"/>
<evidence type="ECO:0000256" key="4">
    <source>
        <dbReference type="ARBA" id="ARBA00012784"/>
    </source>
</evidence>
<proteinExistence type="inferred from homology"/>
<evidence type="ECO:0000256" key="10">
    <source>
        <dbReference type="ARBA" id="ARBA00047764"/>
    </source>
</evidence>
<keyword evidence="6" id="KW-0479">Metal-binding</keyword>
<evidence type="ECO:0000256" key="3">
    <source>
        <dbReference type="ARBA" id="ARBA00006676"/>
    </source>
</evidence>
<dbReference type="GO" id="GO:0006166">
    <property type="term" value="P:purine ribonucleoside salvage"/>
    <property type="evidence" value="ECO:0007669"/>
    <property type="project" value="UniProtKB-KW"/>
</dbReference>
<keyword evidence="7" id="KW-0660">Purine salvage</keyword>
<dbReference type="Gene3D" id="3.20.20.140">
    <property type="entry name" value="Metal-dependent hydrolases"/>
    <property type="match status" value="2"/>
</dbReference>
<dbReference type="PROSITE" id="PS00485">
    <property type="entry name" value="A_DEAMINASE"/>
    <property type="match status" value="1"/>
</dbReference>
<dbReference type="GO" id="GO:0005829">
    <property type="term" value="C:cytosol"/>
    <property type="evidence" value="ECO:0007669"/>
    <property type="project" value="TreeGrafter"/>
</dbReference>
<dbReference type="GO" id="GO:0043103">
    <property type="term" value="P:hypoxanthine salvage"/>
    <property type="evidence" value="ECO:0007669"/>
    <property type="project" value="TreeGrafter"/>
</dbReference>
<evidence type="ECO:0000256" key="6">
    <source>
        <dbReference type="ARBA" id="ARBA00022723"/>
    </source>
</evidence>
<organism evidence="12 13">
    <name type="scientific">Perkinsus olseni</name>
    <name type="common">Perkinsus atlanticus</name>
    <dbReference type="NCBI Taxonomy" id="32597"/>
    <lineage>
        <taxon>Eukaryota</taxon>
        <taxon>Sar</taxon>
        <taxon>Alveolata</taxon>
        <taxon>Perkinsozoa</taxon>
        <taxon>Perkinsea</taxon>
        <taxon>Perkinsida</taxon>
        <taxon>Perkinsidae</taxon>
        <taxon>Perkinsus</taxon>
    </lineage>
</organism>
<dbReference type="PANTHER" id="PTHR11409:SF43">
    <property type="entry name" value="ADENOSINE DEAMINASE"/>
    <property type="match status" value="1"/>
</dbReference>
<dbReference type="OrthoDB" id="272271at2759"/>
<feature type="domain" description="Adenosine deaminase" evidence="11">
    <location>
        <begin position="3"/>
        <end position="291"/>
    </location>
</feature>
<dbReference type="InterPro" id="IPR001365">
    <property type="entry name" value="A_deaminase_dom"/>
</dbReference>
<keyword evidence="9" id="KW-0862">Zinc</keyword>
<evidence type="ECO:0000256" key="9">
    <source>
        <dbReference type="ARBA" id="ARBA00022833"/>
    </source>
</evidence>
<dbReference type="Proteomes" id="UP000570595">
    <property type="component" value="Unassembled WGS sequence"/>
</dbReference>
<dbReference type="Pfam" id="PF00962">
    <property type="entry name" value="A_deaminase"/>
    <property type="match status" value="1"/>
</dbReference>
<comment type="caution">
    <text evidence="12">The sequence shown here is derived from an EMBL/GenBank/DDBJ whole genome shotgun (WGS) entry which is preliminary data.</text>
</comment>
<dbReference type="InterPro" id="IPR032466">
    <property type="entry name" value="Metal_Hydrolase"/>
</dbReference>
<evidence type="ECO:0000256" key="1">
    <source>
        <dbReference type="ARBA" id="ARBA00001947"/>
    </source>
</evidence>
<evidence type="ECO:0000256" key="5">
    <source>
        <dbReference type="ARBA" id="ARBA00018099"/>
    </source>
</evidence>
<reference evidence="12 13" key="1">
    <citation type="submission" date="2020-04" db="EMBL/GenBank/DDBJ databases">
        <title>Perkinsus olseni comparative genomics.</title>
        <authorList>
            <person name="Bogema D.R."/>
        </authorList>
    </citation>
    <scope>NUCLEOTIDE SEQUENCE [LARGE SCALE GENOMIC DNA]</scope>
    <source>
        <strain evidence="12">ATCC PRA-179</strain>
    </source>
</reference>
<dbReference type="GO" id="GO:0046872">
    <property type="term" value="F:metal ion binding"/>
    <property type="evidence" value="ECO:0007669"/>
    <property type="project" value="UniProtKB-KW"/>
</dbReference>
<dbReference type="PANTHER" id="PTHR11409">
    <property type="entry name" value="ADENOSINE DEAMINASE"/>
    <property type="match status" value="1"/>
</dbReference>
<evidence type="ECO:0000256" key="2">
    <source>
        <dbReference type="ARBA" id="ARBA00005058"/>
    </source>
</evidence>
<comment type="cofactor">
    <cofactor evidence="1">
        <name>Zn(2+)</name>
        <dbReference type="ChEBI" id="CHEBI:29105"/>
    </cofactor>
</comment>
<gene>
    <name evidence="12" type="ORF">FOZ61_002106</name>
</gene>
<dbReference type="AlphaFoldDB" id="A0A7J6KNG3"/>
<keyword evidence="8" id="KW-0378">Hydrolase</keyword>
<dbReference type="SUPFAM" id="SSF51556">
    <property type="entry name" value="Metallo-dependent hydrolases"/>
    <property type="match status" value="1"/>
</dbReference>
<dbReference type="GO" id="GO:0006154">
    <property type="term" value="P:adenosine catabolic process"/>
    <property type="evidence" value="ECO:0007669"/>
    <property type="project" value="TreeGrafter"/>
</dbReference>